<keyword evidence="2" id="KW-1185">Reference proteome</keyword>
<dbReference type="Proteomes" id="UP000887565">
    <property type="component" value="Unplaced"/>
</dbReference>
<protein>
    <submittedName>
        <fullName evidence="3">Uncharacterized protein</fullName>
    </submittedName>
</protein>
<accession>A0A915KBL0</accession>
<proteinExistence type="predicted"/>
<feature type="compositionally biased region" description="Low complexity" evidence="1">
    <location>
        <begin position="26"/>
        <end position="39"/>
    </location>
</feature>
<dbReference type="AlphaFoldDB" id="A0A915KBL0"/>
<evidence type="ECO:0000313" key="2">
    <source>
        <dbReference type="Proteomes" id="UP000887565"/>
    </source>
</evidence>
<reference evidence="3" key="1">
    <citation type="submission" date="2022-11" db="UniProtKB">
        <authorList>
            <consortium name="WormBaseParasite"/>
        </authorList>
    </citation>
    <scope>IDENTIFICATION</scope>
</reference>
<feature type="region of interest" description="Disordered" evidence="1">
    <location>
        <begin position="1"/>
        <end position="62"/>
    </location>
</feature>
<feature type="compositionally biased region" description="Basic and acidic residues" evidence="1">
    <location>
        <begin position="52"/>
        <end position="62"/>
    </location>
</feature>
<sequence>PKDVLTPPRRTFPPPPHNYQGAPEELQPQPQPQQQLLQQNETPHEPLPCAGDGRRETEARVE</sequence>
<evidence type="ECO:0000256" key="1">
    <source>
        <dbReference type="SAM" id="MobiDB-lite"/>
    </source>
</evidence>
<dbReference type="WBParaSite" id="nRc.2.0.1.t36168-RA">
    <property type="protein sequence ID" value="nRc.2.0.1.t36168-RA"/>
    <property type="gene ID" value="nRc.2.0.1.g36168"/>
</dbReference>
<organism evidence="2 3">
    <name type="scientific">Romanomermis culicivorax</name>
    <name type="common">Nematode worm</name>
    <dbReference type="NCBI Taxonomy" id="13658"/>
    <lineage>
        <taxon>Eukaryota</taxon>
        <taxon>Metazoa</taxon>
        <taxon>Ecdysozoa</taxon>
        <taxon>Nematoda</taxon>
        <taxon>Enoplea</taxon>
        <taxon>Dorylaimia</taxon>
        <taxon>Mermithida</taxon>
        <taxon>Mermithoidea</taxon>
        <taxon>Mermithidae</taxon>
        <taxon>Romanomermis</taxon>
    </lineage>
</organism>
<name>A0A915KBL0_ROMCU</name>
<evidence type="ECO:0000313" key="3">
    <source>
        <dbReference type="WBParaSite" id="nRc.2.0.1.t36168-RA"/>
    </source>
</evidence>